<keyword evidence="1" id="KW-0547">Nucleotide-binding</keyword>
<evidence type="ECO:0000313" key="5">
    <source>
        <dbReference type="Proteomes" id="UP000664480"/>
    </source>
</evidence>
<feature type="domain" description="ABC transporter" evidence="3">
    <location>
        <begin position="278"/>
        <end position="491"/>
    </location>
</feature>
<comment type="caution">
    <text evidence="4">The sequence shown here is derived from an EMBL/GenBank/DDBJ whole genome shotgun (WGS) entry which is preliminary data.</text>
</comment>
<dbReference type="SUPFAM" id="SSF52540">
    <property type="entry name" value="P-loop containing nucleoside triphosphate hydrolases"/>
    <property type="match status" value="2"/>
</dbReference>
<dbReference type="PANTHER" id="PTHR43158:SF2">
    <property type="entry name" value="SKFA PEPTIDE EXPORT ATP-BINDING PROTEIN SKFE"/>
    <property type="match status" value="1"/>
</dbReference>
<evidence type="ECO:0000256" key="1">
    <source>
        <dbReference type="ARBA" id="ARBA00022741"/>
    </source>
</evidence>
<feature type="domain" description="ABC transporter" evidence="3">
    <location>
        <begin position="6"/>
        <end position="257"/>
    </location>
</feature>
<dbReference type="GO" id="GO:0005524">
    <property type="term" value="F:ATP binding"/>
    <property type="evidence" value="ECO:0007669"/>
    <property type="project" value="UniProtKB-KW"/>
</dbReference>
<name>A0ABS3CFX9_9BACT</name>
<dbReference type="InterPro" id="IPR003593">
    <property type="entry name" value="AAA+_ATPase"/>
</dbReference>
<dbReference type="Gene3D" id="3.40.50.300">
    <property type="entry name" value="P-loop containing nucleotide triphosphate hydrolases"/>
    <property type="match status" value="2"/>
</dbReference>
<gene>
    <name evidence="4" type="ORF">J0A69_09680</name>
</gene>
<dbReference type="Proteomes" id="UP000664480">
    <property type="component" value="Unassembled WGS sequence"/>
</dbReference>
<dbReference type="PANTHER" id="PTHR43158">
    <property type="entry name" value="SKFA PEPTIDE EXPORT ATP-BINDING PROTEIN SKFE"/>
    <property type="match status" value="1"/>
</dbReference>
<sequence>MSDTILSIQQATILFKAQQAFQNLDFQWKKGENWAIIGDSGWELTAFIETLRGNTVLSAGKIERSFSADYVKSKTEAGEVHSFRDLIAYVSQKYVFKNRSHIQNFYFQQRFNSSESEETATVREYLLEVNPKVSGPWNIENVAKLLRLEALLDKSLLKLSNGETRRLAIALGLMQQPRIYLMDQPMTGLDAKSREEFGQILKRISEAGVQVLMTTSATEIPDGITHIGKLSKEGLVNTWTKEDFHLDQIQPLQMPSWDWELLASLLPKDLEVDPFPVIKLNDVTIKYGDKVILDRLNWEVNSGERWLLKGKNGAGKSTLLSLLIGENPQAYSKDFWLFGRKRGTGESIWDVKRPTGFVAPELSRYFPANQTCRKVILSGLFDTMGLFKKVSSEQEELAHQWIKLFILEPLQNTVIQRLSLEHQRWTLLARALIKKPKLLILDEASQGMDEFQRRLFKETVQQVCERSGITLIYVSHYAEDVPEVVEKVKELGN</sequence>
<keyword evidence="2 4" id="KW-0067">ATP-binding</keyword>
<dbReference type="PROSITE" id="PS50893">
    <property type="entry name" value="ABC_TRANSPORTER_2"/>
    <property type="match status" value="2"/>
</dbReference>
<reference evidence="4 5" key="1">
    <citation type="submission" date="2021-03" db="EMBL/GenBank/DDBJ databases">
        <title>novel species isolated from a fishpond in China.</title>
        <authorList>
            <person name="Lu H."/>
            <person name="Cai Z."/>
        </authorList>
    </citation>
    <scope>NUCLEOTIDE SEQUENCE [LARGE SCALE GENOMIC DNA]</scope>
    <source>
        <strain evidence="4 5">YJ13C</strain>
    </source>
</reference>
<proteinExistence type="predicted"/>
<evidence type="ECO:0000259" key="3">
    <source>
        <dbReference type="PROSITE" id="PS50893"/>
    </source>
</evidence>
<keyword evidence="5" id="KW-1185">Reference proteome</keyword>
<accession>A0ABS3CFX9</accession>
<organism evidence="4 5">
    <name type="scientific">Algoriphagus pacificus</name>
    <dbReference type="NCBI Taxonomy" id="2811234"/>
    <lineage>
        <taxon>Bacteria</taxon>
        <taxon>Pseudomonadati</taxon>
        <taxon>Bacteroidota</taxon>
        <taxon>Cytophagia</taxon>
        <taxon>Cytophagales</taxon>
        <taxon>Cyclobacteriaceae</taxon>
        <taxon>Algoriphagus</taxon>
    </lineage>
</organism>
<dbReference type="Pfam" id="PF00005">
    <property type="entry name" value="ABC_tran"/>
    <property type="match status" value="2"/>
</dbReference>
<protein>
    <submittedName>
        <fullName evidence="4">ATP-binding cassette domain-containing protein</fullName>
    </submittedName>
</protein>
<dbReference type="EMBL" id="JAFKCU010000002">
    <property type="protein sequence ID" value="MBN7815700.1"/>
    <property type="molecule type" value="Genomic_DNA"/>
</dbReference>
<dbReference type="InterPro" id="IPR003439">
    <property type="entry name" value="ABC_transporter-like_ATP-bd"/>
</dbReference>
<dbReference type="SMART" id="SM00382">
    <property type="entry name" value="AAA"/>
    <property type="match status" value="1"/>
</dbReference>
<dbReference type="InterPro" id="IPR027417">
    <property type="entry name" value="P-loop_NTPase"/>
</dbReference>
<evidence type="ECO:0000313" key="4">
    <source>
        <dbReference type="EMBL" id="MBN7815700.1"/>
    </source>
</evidence>
<evidence type="ECO:0000256" key="2">
    <source>
        <dbReference type="ARBA" id="ARBA00022840"/>
    </source>
</evidence>
<dbReference type="RefSeq" id="WP_206586354.1">
    <property type="nucleotide sequence ID" value="NZ_JAFKCU010000002.1"/>
</dbReference>